<sequence length="307" mass="34719">MKSFALELVCAIAFLCTAARVGAVRLASPSSATRHIQFWHLDQAGITDRLSVLRWLVGLADYHHAIAHIPGGLFSTRTVLSFRHSPVIASNWSVYVDTNANGGNPFYPADSKLPCKDVRRHDTDFRTIFDDGATCVNIWTHFYLMTRRDEIEKAPMLPPSHYVLIFAADALRSHGISGTYGIIHIRRCDRMDTNTNCTEPVLIADRVSAYADINSWIVFWYAEPGYPERLKRALEGTAKSFIWEEDLLDTSDNYLAMLAHHELAKRASASIDTHVCNTGKEHLDSWEVDQQREDDMMEKRNGRAYCG</sequence>
<evidence type="ECO:0000256" key="1">
    <source>
        <dbReference type="SAM" id="SignalP"/>
    </source>
</evidence>
<organism evidence="2">
    <name type="scientific">Alexandrium andersonii</name>
    <dbReference type="NCBI Taxonomy" id="327968"/>
    <lineage>
        <taxon>Eukaryota</taxon>
        <taxon>Sar</taxon>
        <taxon>Alveolata</taxon>
        <taxon>Dinophyceae</taxon>
        <taxon>Gonyaulacales</taxon>
        <taxon>Pyrocystaceae</taxon>
        <taxon>Alexandrium</taxon>
    </lineage>
</organism>
<feature type="signal peptide" evidence="1">
    <location>
        <begin position="1"/>
        <end position="23"/>
    </location>
</feature>
<accession>A0A7S2J6C1</accession>
<proteinExistence type="predicted"/>
<evidence type="ECO:0000313" key="2">
    <source>
        <dbReference type="EMBL" id="CAD9539024.1"/>
    </source>
</evidence>
<name>A0A7S2J6C1_9DINO</name>
<dbReference type="EMBL" id="HBGQ01099246">
    <property type="protein sequence ID" value="CAD9539024.1"/>
    <property type="molecule type" value="Transcribed_RNA"/>
</dbReference>
<keyword evidence="1" id="KW-0732">Signal</keyword>
<dbReference type="AlphaFoldDB" id="A0A7S2J6C1"/>
<gene>
    <name evidence="2" type="ORF">AAND1436_LOCUS47401</name>
</gene>
<protein>
    <submittedName>
        <fullName evidence="2">Uncharacterized protein</fullName>
    </submittedName>
</protein>
<reference evidence="2" key="1">
    <citation type="submission" date="2021-01" db="EMBL/GenBank/DDBJ databases">
        <authorList>
            <person name="Corre E."/>
            <person name="Pelletier E."/>
            <person name="Niang G."/>
            <person name="Scheremetjew M."/>
            <person name="Finn R."/>
            <person name="Kale V."/>
            <person name="Holt S."/>
            <person name="Cochrane G."/>
            <person name="Meng A."/>
            <person name="Brown T."/>
            <person name="Cohen L."/>
        </authorList>
    </citation>
    <scope>NUCLEOTIDE SEQUENCE</scope>
    <source>
        <strain evidence="2">CCMP2222</strain>
    </source>
</reference>
<feature type="chain" id="PRO_5031514353" evidence="1">
    <location>
        <begin position="24"/>
        <end position="307"/>
    </location>
</feature>